<keyword evidence="6" id="KW-1185">Reference proteome</keyword>
<gene>
    <name evidence="5" type="ORF">IC609_03490</name>
</gene>
<dbReference type="GO" id="GO:0031956">
    <property type="term" value="F:medium-chain fatty acid-CoA ligase activity"/>
    <property type="evidence" value="ECO:0007669"/>
    <property type="project" value="TreeGrafter"/>
</dbReference>
<dbReference type="GO" id="GO:0006631">
    <property type="term" value="P:fatty acid metabolic process"/>
    <property type="evidence" value="ECO:0007669"/>
    <property type="project" value="TreeGrafter"/>
</dbReference>
<keyword evidence="2" id="KW-0436">Ligase</keyword>
<comment type="caution">
    <text evidence="5">The sequence shown here is derived from an EMBL/GenBank/DDBJ whole genome shotgun (WGS) entry which is preliminary data.</text>
</comment>
<accession>A0A927IKY3</accession>
<dbReference type="PANTHER" id="PTHR43201:SF5">
    <property type="entry name" value="MEDIUM-CHAIN ACYL-COA LIGASE ACSF2, MITOCHONDRIAL"/>
    <property type="match status" value="1"/>
</dbReference>
<evidence type="ECO:0000256" key="1">
    <source>
        <dbReference type="ARBA" id="ARBA00006432"/>
    </source>
</evidence>
<protein>
    <submittedName>
        <fullName evidence="5">AMP-binding protein</fullName>
    </submittedName>
</protein>
<dbReference type="Gene3D" id="3.30.300.30">
    <property type="match status" value="1"/>
</dbReference>
<dbReference type="InterPro" id="IPR045851">
    <property type="entry name" value="AMP-bd_C_sf"/>
</dbReference>
<dbReference type="InterPro" id="IPR042099">
    <property type="entry name" value="ANL_N_sf"/>
</dbReference>
<dbReference type="RefSeq" id="WP_191818054.1">
    <property type="nucleotide sequence ID" value="NZ_JACYFT010000001.1"/>
</dbReference>
<dbReference type="InterPro" id="IPR025110">
    <property type="entry name" value="AMP-bd_C"/>
</dbReference>
<dbReference type="Pfam" id="PF00501">
    <property type="entry name" value="AMP-binding"/>
    <property type="match status" value="1"/>
</dbReference>
<dbReference type="Pfam" id="PF13193">
    <property type="entry name" value="AMP-binding_C"/>
    <property type="match status" value="1"/>
</dbReference>
<dbReference type="PROSITE" id="PS00455">
    <property type="entry name" value="AMP_BINDING"/>
    <property type="match status" value="1"/>
</dbReference>
<sequence length="518" mass="55699">MSGQETSLIAARFAQLAHEHGAQAAMTFRGDERKATQTGDSTFTYDFAKFWRRVERVTAHLQSTWGVQPGDRVAWLGFNHELQLVTLVACARLGAVFLPLNFRLAVPELQQVMGDAQPRLLVHDSHHADTAHALQGAGLQHTHHDTLIATASPRGLPLPEMHGDVHNDLPLLLVYTSGTTGVPKGAVHTQAALLANARASAWAHDFVPGDKVLSTLPMFHVGGLCIQTLPALLAGVEVVLHPRFDPTAWLDEMNTSRPTLSLLVPATMRALFEHPRWADTSLACLRGIMTGSSTVPVAYLETLHARGVPVGQVYGTTETGPVSIVLRLPEAMARVGASGWPQPEAQVKLIDAQGQEVGPGETGEVCIRAANLMRGYWRADGELNAGLQDGWFHSGDLGQRAEDGCITIVGRSKDMIISGGENIYPAEIENQLVTLPGVADNAVVGVADARWGEVPVAVLVRSSDAAGQALSAEAVLAHLQSRIARFKLPRRVVFMDSLPKSALGKVLKLQLQQLLTNP</sequence>
<dbReference type="InterPro" id="IPR020845">
    <property type="entry name" value="AMP-binding_CS"/>
</dbReference>
<dbReference type="Proteomes" id="UP000647424">
    <property type="component" value="Unassembled WGS sequence"/>
</dbReference>
<dbReference type="InterPro" id="IPR000873">
    <property type="entry name" value="AMP-dep_synth/lig_dom"/>
</dbReference>
<dbReference type="EMBL" id="JACYFT010000001">
    <property type="protein sequence ID" value="MBD8049595.1"/>
    <property type="molecule type" value="Genomic_DNA"/>
</dbReference>
<dbReference type="SUPFAM" id="SSF56801">
    <property type="entry name" value="Acetyl-CoA synthetase-like"/>
    <property type="match status" value="1"/>
</dbReference>
<feature type="domain" description="AMP-dependent synthetase/ligase" evidence="3">
    <location>
        <begin position="36"/>
        <end position="377"/>
    </location>
</feature>
<reference evidence="5" key="1">
    <citation type="submission" date="2020-09" db="EMBL/GenBank/DDBJ databases">
        <title>Genome seq and assembly of Limnohabitants sp.</title>
        <authorList>
            <person name="Chhetri G."/>
        </authorList>
    </citation>
    <scope>NUCLEOTIDE SEQUENCE</scope>
    <source>
        <strain evidence="5">JUR4</strain>
    </source>
</reference>
<dbReference type="FunFam" id="3.30.300.30:FF:000008">
    <property type="entry name" value="2,3-dihydroxybenzoate-AMP ligase"/>
    <property type="match status" value="1"/>
</dbReference>
<dbReference type="Gene3D" id="3.40.50.12780">
    <property type="entry name" value="N-terminal domain of ligase-like"/>
    <property type="match status" value="1"/>
</dbReference>
<evidence type="ECO:0000259" key="4">
    <source>
        <dbReference type="Pfam" id="PF13193"/>
    </source>
</evidence>
<name>A0A927IKY3_9BURK</name>
<comment type="similarity">
    <text evidence="1">Belongs to the ATP-dependent AMP-binding enzyme family.</text>
</comment>
<dbReference type="AlphaFoldDB" id="A0A927IKY3"/>
<evidence type="ECO:0000259" key="3">
    <source>
        <dbReference type="Pfam" id="PF00501"/>
    </source>
</evidence>
<evidence type="ECO:0000313" key="6">
    <source>
        <dbReference type="Proteomes" id="UP000647424"/>
    </source>
</evidence>
<feature type="domain" description="AMP-binding enzyme C-terminal" evidence="4">
    <location>
        <begin position="427"/>
        <end position="505"/>
    </location>
</feature>
<organism evidence="5 6">
    <name type="scientific">Limnohabitans radicicola</name>
    <dbReference type="NCBI Taxonomy" id="2771427"/>
    <lineage>
        <taxon>Bacteria</taxon>
        <taxon>Pseudomonadati</taxon>
        <taxon>Pseudomonadota</taxon>
        <taxon>Betaproteobacteria</taxon>
        <taxon>Burkholderiales</taxon>
        <taxon>Comamonadaceae</taxon>
        <taxon>Limnohabitans</taxon>
    </lineage>
</organism>
<dbReference type="PANTHER" id="PTHR43201">
    <property type="entry name" value="ACYL-COA SYNTHETASE"/>
    <property type="match status" value="1"/>
</dbReference>
<evidence type="ECO:0000256" key="2">
    <source>
        <dbReference type="ARBA" id="ARBA00022598"/>
    </source>
</evidence>
<proteinExistence type="inferred from homology"/>
<evidence type="ECO:0000313" key="5">
    <source>
        <dbReference type="EMBL" id="MBD8049595.1"/>
    </source>
</evidence>